<evidence type="ECO:0000259" key="8">
    <source>
        <dbReference type="Pfam" id="PF09118"/>
    </source>
</evidence>
<feature type="domain" description="Galactose oxidase-like Early set" evidence="8">
    <location>
        <begin position="449"/>
        <end position="554"/>
    </location>
</feature>
<dbReference type="GO" id="GO:0016491">
    <property type="term" value="F:oxidoreductase activity"/>
    <property type="evidence" value="ECO:0007669"/>
    <property type="project" value="UniProtKB-KW"/>
</dbReference>
<dbReference type="FunFam" id="2.130.10.80:FF:000001">
    <property type="entry name" value="Aldehyde oxidase GLOX"/>
    <property type="match status" value="1"/>
</dbReference>
<evidence type="ECO:0000256" key="2">
    <source>
        <dbReference type="ARBA" id="ARBA00022525"/>
    </source>
</evidence>
<name>A0A540MX05_MALBA</name>
<dbReference type="PANTHER" id="PTHR32208">
    <property type="entry name" value="SECRETED PROTEIN-RELATED"/>
    <property type="match status" value="1"/>
</dbReference>
<comment type="subcellular location">
    <subcellularLocation>
        <location evidence="1">Secreted</location>
    </subcellularLocation>
</comment>
<dbReference type="Gene3D" id="2.60.40.10">
    <property type="entry name" value="Immunoglobulins"/>
    <property type="match status" value="1"/>
</dbReference>
<dbReference type="Pfam" id="PF07250">
    <property type="entry name" value="Glyoxal_oxid_N"/>
    <property type="match status" value="1"/>
</dbReference>
<dbReference type="InterPro" id="IPR014756">
    <property type="entry name" value="Ig_E-set"/>
</dbReference>
<dbReference type="STRING" id="106549.A0A540MX05"/>
<dbReference type="InterPro" id="IPR009880">
    <property type="entry name" value="Glyoxal_oxidase_N"/>
</dbReference>
<keyword evidence="2" id="KW-0964">Secreted</keyword>
<dbReference type="PANTHER" id="PTHR32208:SF62">
    <property type="entry name" value="OXIDASE, PUTATIVE, EXPRESSED-RELATED"/>
    <property type="match status" value="1"/>
</dbReference>
<protein>
    <recommendedName>
        <fullName evidence="5">Aldehyde oxidase GLOX</fullName>
    </recommendedName>
    <alternativeName>
        <fullName evidence="6">Glyoxal oxidase</fullName>
    </alternativeName>
</protein>
<evidence type="ECO:0000256" key="6">
    <source>
        <dbReference type="ARBA" id="ARBA00077505"/>
    </source>
</evidence>
<dbReference type="Gene3D" id="2.130.10.80">
    <property type="entry name" value="Galactose oxidase/kelch, beta-propeller"/>
    <property type="match status" value="1"/>
</dbReference>
<evidence type="ECO:0000259" key="7">
    <source>
        <dbReference type="Pfam" id="PF07250"/>
    </source>
</evidence>
<evidence type="ECO:0000256" key="4">
    <source>
        <dbReference type="ARBA" id="ARBA00023002"/>
    </source>
</evidence>
<evidence type="ECO:0000313" key="9">
    <source>
        <dbReference type="EMBL" id="TQE03307.1"/>
    </source>
</evidence>
<sequence length="555" mass="61694">MKIKSSKIPKTQGKKMKPISLVSDLMIFSLFILSFQFSLTTTHAAGGKWQLLQQNVGISAMHMQLLYNDRVIMYDRTDFGKSNLSLPNGTCVRNDCTAHSAEYDVTTNTVRPLTVQSDIWCSSGSVAPNGNLIQTGGYDIGERRVRVFKPCTGCDWKEYENTLGVSRWYATDHILPDGRQIIIGGRRQFNYEFYPKTESSSNVYSLPFLVQTNDPNEENNLYPYVFLNVDGNLFIFANNRAILFDYVMNKVVKTYPQIPGGDPRSYPSTGSAVLLPLRNLTAPSIEAEVLVCGGAPKGSYIQAIKGTFVEALNTCGRIKINDPKPQWVVETMPQARVMSDMLLLPDGTVVIINGASFGTAGWELGQNPVLEPLVYRPDNAVGSRFEKQNPAPIPRMYHSTAVLLRDGRVLVGGSNPHDKYELADELLPTELRLEAFSPDYLDAKYSKLRPRIVDPKSQAKISYGKKLFIRFSLKGSIATNLVMVTIVAPSFNTHSFSMNQRLLVLAAETVKKVGTMTYQVQVTTPGSGNLAPSGYYLLYVVHQQIPSEGIWVQIL</sequence>
<evidence type="ECO:0000256" key="1">
    <source>
        <dbReference type="ARBA" id="ARBA00004613"/>
    </source>
</evidence>
<dbReference type="Proteomes" id="UP000315295">
    <property type="component" value="Unassembled WGS sequence"/>
</dbReference>
<keyword evidence="3" id="KW-0732">Signal</keyword>
<organism evidence="9 10">
    <name type="scientific">Malus baccata</name>
    <name type="common">Siberian crab apple</name>
    <name type="synonym">Pyrus baccata</name>
    <dbReference type="NCBI Taxonomy" id="106549"/>
    <lineage>
        <taxon>Eukaryota</taxon>
        <taxon>Viridiplantae</taxon>
        <taxon>Streptophyta</taxon>
        <taxon>Embryophyta</taxon>
        <taxon>Tracheophyta</taxon>
        <taxon>Spermatophyta</taxon>
        <taxon>Magnoliopsida</taxon>
        <taxon>eudicotyledons</taxon>
        <taxon>Gunneridae</taxon>
        <taxon>Pentapetalae</taxon>
        <taxon>rosids</taxon>
        <taxon>fabids</taxon>
        <taxon>Rosales</taxon>
        <taxon>Rosaceae</taxon>
        <taxon>Amygdaloideae</taxon>
        <taxon>Maleae</taxon>
        <taxon>Malus</taxon>
    </lineage>
</organism>
<keyword evidence="10" id="KW-1185">Reference proteome</keyword>
<evidence type="ECO:0000313" key="10">
    <source>
        <dbReference type="Proteomes" id="UP000315295"/>
    </source>
</evidence>
<dbReference type="InterPro" id="IPR015202">
    <property type="entry name" value="GO-like_E_set"/>
</dbReference>
<accession>A0A540MX05</accession>
<dbReference type="InterPro" id="IPR013783">
    <property type="entry name" value="Ig-like_fold"/>
</dbReference>
<dbReference type="AlphaFoldDB" id="A0A540MX05"/>
<dbReference type="Pfam" id="PF09118">
    <property type="entry name" value="GO-like_E_set"/>
    <property type="match status" value="1"/>
</dbReference>
<dbReference type="InterPro" id="IPR011043">
    <property type="entry name" value="Gal_Oxase/kelch_b-propeller"/>
</dbReference>
<gene>
    <name evidence="9" type="ORF">C1H46_011119</name>
</gene>
<evidence type="ECO:0000256" key="5">
    <source>
        <dbReference type="ARBA" id="ARBA00073112"/>
    </source>
</evidence>
<keyword evidence="4" id="KW-0560">Oxidoreductase</keyword>
<feature type="domain" description="Glyoxal oxidase N-terminal" evidence="7">
    <location>
        <begin position="61"/>
        <end position="440"/>
    </location>
</feature>
<dbReference type="GO" id="GO:0005615">
    <property type="term" value="C:extracellular space"/>
    <property type="evidence" value="ECO:0007669"/>
    <property type="project" value="UniProtKB-ARBA"/>
</dbReference>
<proteinExistence type="predicted"/>
<dbReference type="SUPFAM" id="SSF81296">
    <property type="entry name" value="E set domains"/>
    <property type="match status" value="1"/>
</dbReference>
<dbReference type="InterPro" id="IPR037293">
    <property type="entry name" value="Gal_Oxidase_central_sf"/>
</dbReference>
<comment type="caution">
    <text evidence="9">The sequence shown here is derived from an EMBL/GenBank/DDBJ whole genome shotgun (WGS) entry which is preliminary data.</text>
</comment>
<dbReference type="EMBL" id="VIEB01000158">
    <property type="protein sequence ID" value="TQE03307.1"/>
    <property type="molecule type" value="Genomic_DNA"/>
</dbReference>
<dbReference type="SUPFAM" id="SSF50965">
    <property type="entry name" value="Galactose oxidase, central domain"/>
    <property type="match status" value="1"/>
</dbReference>
<evidence type="ECO:0000256" key="3">
    <source>
        <dbReference type="ARBA" id="ARBA00022729"/>
    </source>
</evidence>
<reference evidence="9 10" key="1">
    <citation type="journal article" date="2019" name="G3 (Bethesda)">
        <title>Sequencing of a Wild Apple (Malus baccata) Genome Unravels the Differences Between Cultivated and Wild Apple Species Regarding Disease Resistance and Cold Tolerance.</title>
        <authorList>
            <person name="Chen X."/>
        </authorList>
    </citation>
    <scope>NUCLEOTIDE SEQUENCE [LARGE SCALE GENOMIC DNA]</scope>
    <source>
        <strain evidence="10">cv. Shandingzi</strain>
        <tissue evidence="9">Leaves</tissue>
    </source>
</reference>
<dbReference type="CDD" id="cd02851">
    <property type="entry name" value="E_set_GO_C"/>
    <property type="match status" value="1"/>
</dbReference>